<dbReference type="GO" id="GO:0005975">
    <property type="term" value="P:carbohydrate metabolic process"/>
    <property type="evidence" value="ECO:0007669"/>
    <property type="project" value="InterPro"/>
</dbReference>
<name>A0A336MZG6_CULSO</name>
<dbReference type="InterPro" id="IPR012341">
    <property type="entry name" value="6hp_glycosidase-like_sf"/>
</dbReference>
<keyword evidence="3" id="KW-0732">Signal</keyword>
<organism evidence="6">
    <name type="scientific">Culicoides sonorensis</name>
    <name type="common">Biting midge</name>
    <dbReference type="NCBI Taxonomy" id="179676"/>
    <lineage>
        <taxon>Eukaryota</taxon>
        <taxon>Metazoa</taxon>
        <taxon>Ecdysozoa</taxon>
        <taxon>Arthropoda</taxon>
        <taxon>Hexapoda</taxon>
        <taxon>Insecta</taxon>
        <taxon>Pterygota</taxon>
        <taxon>Neoptera</taxon>
        <taxon>Endopterygota</taxon>
        <taxon>Diptera</taxon>
        <taxon>Nematocera</taxon>
        <taxon>Chironomoidea</taxon>
        <taxon>Ceratopogonidae</taxon>
        <taxon>Ceratopogoninae</taxon>
        <taxon>Culicoides</taxon>
        <taxon>Monoculicoides</taxon>
    </lineage>
</organism>
<proteinExistence type="inferred from homology"/>
<feature type="signal peptide" evidence="3">
    <location>
        <begin position="1"/>
        <end position="25"/>
    </location>
</feature>
<dbReference type="EMBL" id="UFQT01003101">
    <property type="protein sequence ID" value="SSX34579.1"/>
    <property type="molecule type" value="Genomic_DNA"/>
</dbReference>
<dbReference type="Pfam" id="PF03632">
    <property type="entry name" value="Glyco_hydro_65m"/>
    <property type="match status" value="1"/>
</dbReference>
<dbReference type="PANTHER" id="PTHR11051">
    <property type="entry name" value="GLYCOSYL HYDROLASE-RELATED"/>
    <property type="match status" value="1"/>
</dbReference>
<feature type="transmembrane region" description="Helical" evidence="2">
    <location>
        <begin position="752"/>
        <end position="773"/>
    </location>
</feature>
<evidence type="ECO:0000313" key="5">
    <source>
        <dbReference type="EMBL" id="SSX15204.1"/>
    </source>
</evidence>
<keyword evidence="2" id="KW-1133">Transmembrane helix</keyword>
<gene>
    <name evidence="6" type="primary">CSON008236</name>
</gene>
<dbReference type="AlphaFoldDB" id="A0A336MZG6"/>
<dbReference type="SUPFAM" id="SSF48208">
    <property type="entry name" value="Six-hairpin glycosidases"/>
    <property type="match status" value="1"/>
</dbReference>
<comment type="similarity">
    <text evidence="1">Belongs to the glycosyl hydrolase 65 family.</text>
</comment>
<keyword evidence="2" id="KW-0812">Transmembrane</keyword>
<feature type="chain" id="PRO_5033778428" evidence="3">
    <location>
        <begin position="26"/>
        <end position="791"/>
    </location>
</feature>
<reference evidence="5" key="1">
    <citation type="submission" date="2018-04" db="EMBL/GenBank/DDBJ databases">
        <authorList>
            <person name="Go L.Y."/>
            <person name="Mitchell J.A."/>
        </authorList>
    </citation>
    <scope>NUCLEOTIDE SEQUENCE</scope>
    <source>
        <tissue evidence="5">Whole organism</tissue>
    </source>
</reference>
<dbReference type="EMBL" id="UFQS01003101">
    <property type="protein sequence ID" value="SSX15204.1"/>
    <property type="molecule type" value="Genomic_DNA"/>
</dbReference>
<keyword evidence="2" id="KW-0472">Membrane</keyword>
<feature type="domain" description="Glycoside hydrolase family 65 central catalytic" evidence="4">
    <location>
        <begin position="317"/>
        <end position="517"/>
    </location>
</feature>
<accession>A0A336MZG6</accession>
<evidence type="ECO:0000256" key="3">
    <source>
        <dbReference type="SAM" id="SignalP"/>
    </source>
</evidence>
<dbReference type="VEuPathDB" id="VectorBase:CSON008236"/>
<evidence type="ECO:0000256" key="2">
    <source>
        <dbReference type="SAM" id="Phobius"/>
    </source>
</evidence>
<evidence type="ECO:0000259" key="4">
    <source>
        <dbReference type="Pfam" id="PF03632"/>
    </source>
</evidence>
<evidence type="ECO:0000313" key="6">
    <source>
        <dbReference type="EMBL" id="SSX34579.1"/>
    </source>
</evidence>
<sequence>MLIRIERCSIIVLLWFIVICKSVIATDSEWVLEADSIIDRKVNPVLANGHIGFTVFDTSIYMNGLYNGKGEKTHRARIENHANFQTDLCNTKKRMSVPKCRYHFNIRTGIFEVIYDSAEFKIKHEVFPHRFYTRTIVNRFMVERKNSKDEIRIPVTMNPGDIGLDMTFPKHDIYNVASFNITIESGHTLEVENIYEKEPQKLTFAFTNVKELYLPVGDYKLTMLAFMTIDHEEANVRKEIARAIQDSMVVEKHEKEWISFWDKFDIEVESRIELAPKVRSSIYYVVSNLPSPNSFIRNQPFYGVSSSGLGNVNDDNQLKGRITWDQEMYILPAVLLINPEWSEDILNYRYRVHAEDPFSEGGWNYFWETAYTGQHLDVFREMVKATHVPADVAFATRLHLAVTQDKQWFRREGCKLAFYTAKYWAARTEYNETTDLYDLKGIRTTSTLDDPITNNAFVNVAVGYNLYLGEFAACMCQDYFKGKKGLKSNWNEIARSLTLPYDDKEEFVKEHSGYEEYIRTTAADMALVNYPLQYPFEEKIKRNTLNHYRRLQVKNSPPTTWASHLISDIELNNAKEESSLFYDINYLYLERPFNIWTDRHVALDRIYNFVSGAAAYLQIYMNGYAGIKIHFDRMEITHPKLPPDSTKLRIKGVNYLSARFDVTVKQDKYSLTIRELPKNDVELKVEDDEGRIYDFARAGDTIELGINSTITIKAKTYPYGECTMPKNIIGVPKRALSLLPLRVRARANGGKVVIGCLLFSFIAVLCAFAFILYKRHGTIFPNNAVRYVRNV</sequence>
<protein>
    <submittedName>
        <fullName evidence="6">CSON008236 protein</fullName>
    </submittedName>
</protein>
<dbReference type="InterPro" id="IPR005195">
    <property type="entry name" value="Glyco_hydro_65_M"/>
</dbReference>
<evidence type="ECO:0000256" key="1">
    <source>
        <dbReference type="ARBA" id="ARBA00006768"/>
    </source>
</evidence>
<dbReference type="GO" id="GO:0004553">
    <property type="term" value="F:hydrolase activity, hydrolyzing O-glycosyl compounds"/>
    <property type="evidence" value="ECO:0007669"/>
    <property type="project" value="TreeGrafter"/>
</dbReference>
<dbReference type="PANTHER" id="PTHR11051:SF8">
    <property type="entry name" value="PROTEIN-GLUCOSYLGALACTOSYLHYDROXYLYSINE GLUCOSIDASE"/>
    <property type="match status" value="1"/>
</dbReference>
<dbReference type="InterPro" id="IPR008928">
    <property type="entry name" value="6-hairpin_glycosidase_sf"/>
</dbReference>
<dbReference type="Gene3D" id="2.60.420.10">
    <property type="entry name" value="Maltose phosphorylase, domain 3"/>
    <property type="match status" value="1"/>
</dbReference>
<reference evidence="6" key="2">
    <citation type="submission" date="2018-07" db="EMBL/GenBank/DDBJ databases">
        <authorList>
            <person name="Quirk P.G."/>
            <person name="Krulwich T.A."/>
        </authorList>
    </citation>
    <scope>NUCLEOTIDE SEQUENCE</scope>
</reference>
<dbReference type="Gene3D" id="1.50.10.10">
    <property type="match status" value="1"/>
</dbReference>